<protein>
    <submittedName>
        <fullName evidence="3">Uncharacterized protein</fullName>
    </submittedName>
</protein>
<feature type="transmembrane region" description="Helical" evidence="2">
    <location>
        <begin position="39"/>
        <end position="59"/>
    </location>
</feature>
<evidence type="ECO:0000256" key="2">
    <source>
        <dbReference type="SAM" id="Phobius"/>
    </source>
</evidence>
<organism evidence="3 4">
    <name type="scientific">Delftia acidovorans</name>
    <name type="common">Pseudomonas acidovorans</name>
    <name type="synonym">Comamonas acidovorans</name>
    <dbReference type="NCBI Taxonomy" id="80866"/>
    <lineage>
        <taxon>Bacteria</taxon>
        <taxon>Pseudomonadati</taxon>
        <taxon>Pseudomonadota</taxon>
        <taxon>Betaproteobacteria</taxon>
        <taxon>Burkholderiales</taxon>
        <taxon>Comamonadaceae</taxon>
        <taxon>Delftia</taxon>
    </lineage>
</organism>
<dbReference type="Gene3D" id="1.10.287.130">
    <property type="match status" value="1"/>
</dbReference>
<feature type="compositionally biased region" description="Low complexity" evidence="1">
    <location>
        <begin position="153"/>
        <end position="164"/>
    </location>
</feature>
<gene>
    <name evidence="3" type="ORF">I6G66_01725</name>
</gene>
<evidence type="ECO:0000256" key="1">
    <source>
        <dbReference type="SAM" id="MobiDB-lite"/>
    </source>
</evidence>
<keyword evidence="2" id="KW-0472">Membrane</keyword>
<accession>A0A7T2S4J9</accession>
<keyword evidence="2" id="KW-1133">Transmembrane helix</keyword>
<feature type="transmembrane region" description="Helical" evidence="2">
    <location>
        <begin position="218"/>
        <end position="239"/>
    </location>
</feature>
<dbReference type="Proteomes" id="UP000594778">
    <property type="component" value="Chromosome"/>
</dbReference>
<evidence type="ECO:0000313" key="3">
    <source>
        <dbReference type="EMBL" id="QPS08805.1"/>
    </source>
</evidence>
<reference evidence="3 4" key="1">
    <citation type="submission" date="2020-12" db="EMBL/GenBank/DDBJ databases">
        <title>FDA dAtabase for Regulatory Grade micrObial Sequences (FDA-ARGOS): Supporting development and validation of Infectious Disease Dx tests.</title>
        <authorList>
            <person name="Sproer C."/>
            <person name="Gronow S."/>
            <person name="Severitt S."/>
            <person name="Schroder I."/>
            <person name="Tallon L."/>
            <person name="Sadzewicz L."/>
            <person name="Zhao X."/>
            <person name="Boylan J."/>
            <person name="Ott S."/>
            <person name="Bowen H."/>
            <person name="Vavikolanu K."/>
            <person name="Mehta A."/>
            <person name="Aluvathingal J."/>
            <person name="Nadendla S."/>
            <person name="Lowell S."/>
            <person name="Myers T."/>
            <person name="Yan Y."/>
            <person name="Sichtig H."/>
        </authorList>
    </citation>
    <scope>NUCLEOTIDE SEQUENCE [LARGE SCALE GENOMIC DNA]</scope>
    <source>
        <strain evidence="3 4">FDAARGOS_909</strain>
    </source>
</reference>
<dbReference type="EMBL" id="CP065668">
    <property type="protein sequence ID" value="QPS08805.1"/>
    <property type="molecule type" value="Genomic_DNA"/>
</dbReference>
<keyword evidence="2" id="KW-0812">Transmembrane</keyword>
<proteinExistence type="predicted"/>
<name>A0A7T2S4J9_DELAC</name>
<sequence>MYQSTSFHTVPPPGAQNSVAREAPRDALPEDPMSIRLRLVLLLLALLVFVLAASSWLLLRAYQSEQAAQEQAARVSSMAMARLLDKEPRTAGADQVLAALGPLLDTGWPGFLVDSTGRALPAGHGAAADLPALPADFSERLAASLAQAAPGVSSAGQGAEQSAGQGAGQGASQGWLDLPDAQGGPLRAFFSKSAQGWTWVSWVPCSALDPACSRPLKGVIWVAIVLFAVAGLGLARLALRGSASLVLPATGGNAQDQGQGGGGAGLSEGAAVDAAGLEEAAARLQSERLQVVGRLAGRFSHEFNNQLGILSNSAYLIERRSEDPALSLPAQAMLRSVDTASRLTQQLLRFGAHHCTHALVVDLYRWLPGLQGTLAVVLGKRMALEVAEPAEASQPGQPAPRLGVHVDPDELELALISIFLAIREAMTDGAQVHMAARPLSEDQDQDQDQAAASRGVAPVEIRIEAMAHGAGAASTGSGTGEAGAPRLESVERQDPPPVFTPLNDADADATCGLTLARRLCLERGGVVRAEGEHGRCLAVSLVLPRVAMAAQDCLAQRLD</sequence>
<feature type="region of interest" description="Disordered" evidence="1">
    <location>
        <begin position="153"/>
        <end position="177"/>
    </location>
</feature>
<dbReference type="RefSeq" id="WP_197955986.1">
    <property type="nucleotide sequence ID" value="NZ_CP065668.1"/>
</dbReference>
<evidence type="ECO:0000313" key="4">
    <source>
        <dbReference type="Proteomes" id="UP000594778"/>
    </source>
</evidence>
<dbReference type="AlphaFoldDB" id="A0A7T2S4J9"/>